<protein>
    <recommendedName>
        <fullName evidence="3">Phospholipase D</fullName>
    </recommendedName>
    <alternativeName>
        <fullName evidence="5">Choline phosphatase</fullName>
    </alternativeName>
</protein>
<dbReference type="RefSeq" id="WP_147153128.1">
    <property type="nucleotide sequence ID" value="NZ_BKAJ01000095.1"/>
</dbReference>
<keyword evidence="4" id="KW-0964">Secreted</keyword>
<dbReference type="GO" id="GO:0032049">
    <property type="term" value="P:cardiolipin biosynthetic process"/>
    <property type="evidence" value="ECO:0007669"/>
    <property type="project" value="UniProtKB-ARBA"/>
</dbReference>
<sequence>MISDGSYIPATTSGPYPARPGNRVRAFIDGPQIMRRIGEAIAHARHSIWLTVAFYSDDFLLPDGQEPLFDVLDRAVARGVDVRLLVWRPNPETAPSPRMFGGSAEQRALLARRGSRLKIRWDRAATVFCQHQKSWVIDAGQPSETSFVGGLNLTSVAMRLHDVYVEVTGPSATDVRHNFVERWNEASDRHAPDGNWGCDAGDELPYADQPRPACGPSTVQVQRMLDARRYPPARVERSILEQYQRAIDAARRTIYLQNQAIPMPEVARHLVAAVERGVEIVMLVPPVPEGYVFDARHDPNEASRFWGIEALGRHANFTLAGLAAMHEGKRRAAYVHAKMMVVDDVWATVGSCNLHPFSLSGHTEMNASIWDADVAHALRTALFDQHLGVDTASLDDRAALRAFGDIARANRGQLGRQAPDWQGLVFALAPETYGFKTGVKPDLT</sequence>
<evidence type="ECO:0000256" key="4">
    <source>
        <dbReference type="ARBA" id="ARBA00022525"/>
    </source>
</evidence>
<evidence type="ECO:0000256" key="1">
    <source>
        <dbReference type="ARBA" id="ARBA00003145"/>
    </source>
</evidence>
<dbReference type="Gene3D" id="3.30.870.10">
    <property type="entry name" value="Endonuclease Chain A"/>
    <property type="match status" value="2"/>
</dbReference>
<dbReference type="SMART" id="SM00155">
    <property type="entry name" value="PLDc"/>
    <property type="match status" value="2"/>
</dbReference>
<dbReference type="PROSITE" id="PS50035">
    <property type="entry name" value="PLD"/>
    <property type="match status" value="2"/>
</dbReference>
<dbReference type="AlphaFoldDB" id="A0A512NGS1"/>
<gene>
    <name evidence="7" type="ORF">RSO01_53220</name>
</gene>
<feature type="domain" description="PLD phosphodiesterase" evidence="6">
    <location>
        <begin position="126"/>
        <end position="157"/>
    </location>
</feature>
<evidence type="ECO:0000313" key="8">
    <source>
        <dbReference type="Proteomes" id="UP000321058"/>
    </source>
</evidence>
<dbReference type="SUPFAM" id="SSF56024">
    <property type="entry name" value="Phospholipase D/nuclease"/>
    <property type="match status" value="2"/>
</dbReference>
<dbReference type="GO" id="GO:0030572">
    <property type="term" value="F:phosphatidyltransferase activity"/>
    <property type="evidence" value="ECO:0007669"/>
    <property type="project" value="UniProtKB-ARBA"/>
</dbReference>
<dbReference type="Pfam" id="PF13091">
    <property type="entry name" value="PLDc_2"/>
    <property type="match status" value="2"/>
</dbReference>
<dbReference type="InterPro" id="IPR025202">
    <property type="entry name" value="PLD-like_dom"/>
</dbReference>
<name>A0A512NGS1_9HYPH</name>
<dbReference type="PANTHER" id="PTHR21248">
    <property type="entry name" value="CARDIOLIPIN SYNTHASE"/>
    <property type="match status" value="1"/>
</dbReference>
<dbReference type="Proteomes" id="UP000321058">
    <property type="component" value="Unassembled WGS sequence"/>
</dbReference>
<reference evidence="7 8" key="1">
    <citation type="submission" date="2019-07" db="EMBL/GenBank/DDBJ databases">
        <title>Whole genome shotgun sequence of Reyranella soli NBRC 108950.</title>
        <authorList>
            <person name="Hosoyama A."/>
            <person name="Uohara A."/>
            <person name="Ohji S."/>
            <person name="Ichikawa N."/>
        </authorList>
    </citation>
    <scope>NUCLEOTIDE SEQUENCE [LARGE SCALE GENOMIC DNA]</scope>
    <source>
        <strain evidence="7 8">NBRC 108950</strain>
    </source>
</reference>
<dbReference type="InterPro" id="IPR001736">
    <property type="entry name" value="PLipase_D/transphosphatidylase"/>
</dbReference>
<evidence type="ECO:0000256" key="3">
    <source>
        <dbReference type="ARBA" id="ARBA00018392"/>
    </source>
</evidence>
<dbReference type="EMBL" id="BKAJ01000095">
    <property type="protein sequence ID" value="GEP58156.1"/>
    <property type="molecule type" value="Genomic_DNA"/>
</dbReference>
<dbReference type="OrthoDB" id="9762009at2"/>
<evidence type="ECO:0000313" key="7">
    <source>
        <dbReference type="EMBL" id="GEP58156.1"/>
    </source>
</evidence>
<dbReference type="GO" id="GO:0005576">
    <property type="term" value="C:extracellular region"/>
    <property type="evidence" value="ECO:0007669"/>
    <property type="project" value="UniProtKB-SubCell"/>
</dbReference>
<comment type="caution">
    <text evidence="7">The sequence shown here is derived from an EMBL/GenBank/DDBJ whole genome shotgun (WGS) entry which is preliminary data.</text>
</comment>
<evidence type="ECO:0000256" key="2">
    <source>
        <dbReference type="ARBA" id="ARBA00004613"/>
    </source>
</evidence>
<comment type="function">
    <text evidence="1">Could be a virulence factor.</text>
</comment>
<evidence type="ECO:0000259" key="6">
    <source>
        <dbReference type="PROSITE" id="PS50035"/>
    </source>
</evidence>
<dbReference type="PANTHER" id="PTHR21248:SF22">
    <property type="entry name" value="PHOSPHOLIPASE D"/>
    <property type="match status" value="1"/>
</dbReference>
<keyword evidence="8" id="KW-1185">Reference proteome</keyword>
<organism evidence="7 8">
    <name type="scientific">Reyranella soli</name>
    <dbReference type="NCBI Taxonomy" id="1230389"/>
    <lineage>
        <taxon>Bacteria</taxon>
        <taxon>Pseudomonadati</taxon>
        <taxon>Pseudomonadota</taxon>
        <taxon>Alphaproteobacteria</taxon>
        <taxon>Hyphomicrobiales</taxon>
        <taxon>Reyranellaceae</taxon>
        <taxon>Reyranella</taxon>
    </lineage>
</organism>
<accession>A0A512NGS1</accession>
<feature type="domain" description="PLD phosphodiesterase" evidence="6">
    <location>
        <begin position="331"/>
        <end position="358"/>
    </location>
</feature>
<evidence type="ECO:0000256" key="5">
    <source>
        <dbReference type="ARBA" id="ARBA00029594"/>
    </source>
</evidence>
<comment type="subcellular location">
    <subcellularLocation>
        <location evidence="2">Secreted</location>
    </subcellularLocation>
</comment>
<proteinExistence type="predicted"/>